<evidence type="ECO:0000313" key="2">
    <source>
        <dbReference type="EMBL" id="MTB63528.1"/>
    </source>
</evidence>
<evidence type="ECO:0000313" key="4">
    <source>
        <dbReference type="Proteomes" id="UP000435060"/>
    </source>
</evidence>
<dbReference type="Proteomes" id="UP000435060">
    <property type="component" value="Unassembled WGS sequence"/>
</dbReference>
<feature type="transmembrane region" description="Helical" evidence="1">
    <location>
        <begin position="133"/>
        <end position="159"/>
    </location>
</feature>
<dbReference type="PROSITE" id="PS51108">
    <property type="entry name" value="PTS_EIID"/>
    <property type="match status" value="1"/>
</dbReference>
<keyword evidence="1" id="KW-0472">Membrane</keyword>
<accession>A0A6I4RD55</accession>
<feature type="transmembrane region" description="Helical" evidence="1">
    <location>
        <begin position="104"/>
        <end position="127"/>
    </location>
</feature>
<dbReference type="RefSeq" id="WP_154607551.1">
    <property type="nucleotide sequence ID" value="NZ_CP072115.1"/>
</dbReference>
<sequence>MTGSKKLEKKDYVRTSLRAFFLQNGFNYSNYQGLGYANVLYPALKKHYGDDKEGFYKALEENCEFYNTNPHFVPFVTSLHLVMLENDRPAEETRSIKMALMGPLAGIGDSLSQFCLAPLFSTIAASLAGDGLILGPIMFFLAMNIILTTIKISTGLYGYKLGTTVIDKLSEQMATISNIANIIGVTVISGLAATSVKINVPFTFAAGELKEGAKQSIVSIQGMLDKVAPALLPALYTLVVYYLIKKKKWTTYKLVILTVIIGIIGSWLKILG</sequence>
<keyword evidence="1" id="KW-0812">Transmembrane</keyword>
<dbReference type="EMBL" id="WLCG01000001">
    <property type="protein sequence ID" value="MTB63528.1"/>
    <property type="molecule type" value="Genomic_DNA"/>
</dbReference>
<feature type="transmembrane region" description="Helical" evidence="1">
    <location>
        <begin position="227"/>
        <end position="244"/>
    </location>
</feature>
<evidence type="ECO:0000313" key="5">
    <source>
        <dbReference type="Proteomes" id="UP000435423"/>
    </source>
</evidence>
<evidence type="ECO:0000256" key="1">
    <source>
        <dbReference type="SAM" id="Phobius"/>
    </source>
</evidence>
<dbReference type="Proteomes" id="UP000435423">
    <property type="component" value="Unassembled WGS sequence"/>
</dbReference>
<comment type="caution">
    <text evidence="3">The sequence shown here is derived from an EMBL/GenBank/DDBJ whole genome shotgun (WGS) entry which is preliminary data.</text>
</comment>
<gene>
    <name evidence="2" type="ORF">GGG87_00695</name>
    <name evidence="3" type="ORF">GGH11_00590</name>
</gene>
<dbReference type="InterPro" id="IPR050303">
    <property type="entry name" value="GatZ_KbaZ_carbometab"/>
</dbReference>
<protein>
    <submittedName>
        <fullName evidence="3">PTS N-acetylgalactosamine transporter subunit IID</fullName>
    </submittedName>
</protein>
<dbReference type="InterPro" id="IPR004704">
    <property type="entry name" value="PTS_IID_man"/>
</dbReference>
<dbReference type="PANTHER" id="PTHR32502:SF23">
    <property type="entry name" value="TRANSPORT PROTEIN, PTS SYSTEM"/>
    <property type="match status" value="1"/>
</dbReference>
<dbReference type="GO" id="GO:0005886">
    <property type="term" value="C:plasma membrane"/>
    <property type="evidence" value="ECO:0007669"/>
    <property type="project" value="TreeGrafter"/>
</dbReference>
<keyword evidence="1" id="KW-1133">Transmembrane helix</keyword>
<reference evidence="3 5" key="1">
    <citation type="submission" date="2019-10" db="EMBL/GenBank/DDBJ databases">
        <title>Streptococcis sp, isolated from the respiratory tract of Marmot.</title>
        <authorList>
            <person name="Zhang G."/>
        </authorList>
    </citation>
    <scope>NUCLEOTIDE SEQUENCE [LARGE SCALE GENOMIC DNA]</scope>
    <source>
        <strain evidence="5">zg-70</strain>
        <strain evidence="3">Zg-70</strain>
    </source>
</reference>
<feature type="transmembrane region" description="Helical" evidence="1">
    <location>
        <begin position="251"/>
        <end position="270"/>
    </location>
</feature>
<reference evidence="2 4" key="2">
    <citation type="submission" date="2019-11" db="EMBL/GenBank/DDBJ databases">
        <title>Streptococcis sp. isolated from the respiratory tract of Marmot.</title>
        <authorList>
            <person name="Zhang G."/>
        </authorList>
    </citation>
    <scope>NUCLEOTIDE SEQUENCE [LARGE SCALE GENOMIC DNA]</scope>
    <source>
        <strain evidence="2">Zg-86</strain>
        <strain evidence="4">zg-86</strain>
    </source>
</reference>
<dbReference type="EMBL" id="WUBJ01000001">
    <property type="protein sequence ID" value="MWV55494.1"/>
    <property type="molecule type" value="Genomic_DNA"/>
</dbReference>
<dbReference type="AlphaFoldDB" id="A0A6I4RD55"/>
<dbReference type="GO" id="GO:0009401">
    <property type="term" value="P:phosphoenolpyruvate-dependent sugar phosphotransferase system"/>
    <property type="evidence" value="ECO:0007669"/>
    <property type="project" value="InterPro"/>
</dbReference>
<organism evidence="3 5">
    <name type="scientific">Streptococcus zhangguiae</name>
    <dbReference type="NCBI Taxonomy" id="2664091"/>
    <lineage>
        <taxon>Bacteria</taxon>
        <taxon>Bacillati</taxon>
        <taxon>Bacillota</taxon>
        <taxon>Bacilli</taxon>
        <taxon>Lactobacillales</taxon>
        <taxon>Streptococcaceae</taxon>
        <taxon>Streptococcus</taxon>
    </lineage>
</organism>
<proteinExistence type="predicted"/>
<dbReference type="Pfam" id="PF03613">
    <property type="entry name" value="EIID-AGA"/>
    <property type="match status" value="1"/>
</dbReference>
<evidence type="ECO:0000313" key="3">
    <source>
        <dbReference type="EMBL" id="MWV55494.1"/>
    </source>
</evidence>
<name>A0A6I4RD55_9STRE</name>
<keyword evidence="4" id="KW-1185">Reference proteome</keyword>
<feature type="transmembrane region" description="Helical" evidence="1">
    <location>
        <begin position="179"/>
        <end position="207"/>
    </location>
</feature>
<dbReference type="PANTHER" id="PTHR32502">
    <property type="entry name" value="N-ACETYLGALACTOSAMINE PERMEASE II COMPONENT-RELATED"/>
    <property type="match status" value="1"/>
</dbReference>